<dbReference type="InterPro" id="IPR001611">
    <property type="entry name" value="Leu-rich_rpt"/>
</dbReference>
<evidence type="ECO:0000256" key="4">
    <source>
        <dbReference type="ARBA" id="ARBA00022614"/>
    </source>
</evidence>
<dbReference type="SUPFAM" id="SSF52058">
    <property type="entry name" value="L domain-like"/>
    <property type="match status" value="2"/>
</dbReference>
<proteinExistence type="inferred from homology"/>
<dbReference type="SMART" id="SM00369">
    <property type="entry name" value="LRR_TYP"/>
    <property type="match status" value="8"/>
</dbReference>
<keyword evidence="9 13" id="KW-1133">Transmembrane helix</keyword>
<keyword evidence="11 15" id="KW-0675">Receptor</keyword>
<sequence length="1322" mass="147381">MCFLELQFWFCRIIKLSAGYLHLWKPCQRRQWTLAPISSKDHCQQILELRIWKLWLFQIISLEYLQFVDLSNNLLTGMFPPCSMDPEMAGLAGVPLLVLSLSNNSLVGTFPSFLRNCRNLAILDLAYNKFSGILPAWIGEKLQSLAFLKLRNNMFSGSIPFQLTKLERLRVLDIAHNNLSGKIPPPLANFTAMALRLPDHGFVQGYWSDYPGGYDSFTYTDGFSVVTKGQERNYSSSSPFMVSIDLSSNNLHGVIPEKIGALLCLTNLNLSRNHLSGNIPRSIGQLQSLESLDLSNNELSGAIPPSMSNLSSLGWLNLSYNNLSGRIPFDHHLQTFDDPSIYIGNPGLCGPPLSDECSTNQTSPNNNITEHESAVSDAAVFYCVVSVGFVTGLWVVFGTLFFVRIWRIAYFRFVDNTYDRLYVQVAVNWARFSNHAVLLLWHLLFIAPSLGCILRDRAALLSFKAGVVDRQNVLSSWQGQDCCRWKGVACSNRTGHVVKLDLRNTDINSPVDMSLHGEISPSLLALRQINYLDLSMNSFNSGPIPKFIGSLEKLRYLNLSGAGFIGAIPPQLGNLSRLRHLDIQDRFYYYHYQSYHYQYNNHRMYSVDLSWLPRLASLRYLDISSVDLSAVVDWVQVMNMLPSLQVLRLANCVLYNKTIASLPRSNLTALATIDLGFNLFDSATKLDWLWNIVSLKHVYLIQNLMSGPFPDGLGNLTSLEVLGLGINRFVGFLPGTLKNLCNLRILDLTFNQLNGDITELVQRLPRCAWNKLEMLLLESTNLQGNLSKNWLQDLTGLNTLDLHNNTLNGSIPPSIGKLEKLVHLDLSYNSFGGVITEDHFARLTRLETLILSGNPLTITVDPTWVPPFRLEVAYFGYCKLGPHFPAWLQGQSTISMLELSDTGISGSVPSWFWNVFSRATYLDLSNNQIVGRLPVSLETMSTEAMDLSSNLLEGPLPQLPANLTELRISKNSLSGPLPTILGAPHLDYLALSNNHLANNKFSGIVPAWIGEKLQSLASLNLRNNMFSGSIPFQLTKLDRLRVLDVAHNNLSGKIPPSLANFTAMALQLPNYGIVQGFYTSNGGDYNPFIPMDGFFVVMKGQERNYTSTFLLMVSIDLSSNNLHGVIPEEIGALVGLINLNLSGNRLSGSIPRSIGELQSLESLDLSNNELSGAIPPSISNLSSLGWLNLSYNNLSGRIPFDHHLQSFDDPLIYIGNPGLCGPPLSDECSTNQTSPSNNIAERESAVSDAPVFDCMVSVGFVTGLWVVFGTLFFVRIWRIAYFRFVDNMYDRLYVQVAVNWARLVRKIDTVRGKIEGPVSFTS</sequence>
<dbReference type="Pfam" id="PF13855">
    <property type="entry name" value="LRR_8"/>
    <property type="match status" value="2"/>
</dbReference>
<keyword evidence="8" id="KW-0677">Repeat</keyword>
<dbReference type="GO" id="GO:0009742">
    <property type="term" value="P:brassinosteroid mediated signaling pathway"/>
    <property type="evidence" value="ECO:0007669"/>
    <property type="project" value="UniProtKB-KW"/>
</dbReference>
<dbReference type="Gene3D" id="3.80.10.10">
    <property type="entry name" value="Ribonuclease Inhibitor"/>
    <property type="match status" value="4"/>
</dbReference>
<evidence type="ECO:0000256" key="11">
    <source>
        <dbReference type="ARBA" id="ARBA00023170"/>
    </source>
</evidence>
<dbReference type="Pfam" id="PF08263">
    <property type="entry name" value="LRRNT_2"/>
    <property type="match status" value="1"/>
</dbReference>
<dbReference type="FunFam" id="3.80.10.10:FF:000041">
    <property type="entry name" value="LRR receptor-like serine/threonine-protein kinase ERECTA"/>
    <property type="match status" value="1"/>
</dbReference>
<keyword evidence="6 13" id="KW-0812">Transmembrane</keyword>
<dbReference type="FunFam" id="3.80.10.10:FF:001347">
    <property type="entry name" value="LRR receptor-like serine/threonine-protein kinase GSO2"/>
    <property type="match status" value="1"/>
</dbReference>
<dbReference type="FunFam" id="3.80.10.10:FF:000213">
    <property type="entry name" value="Tyrosine-sulfated glycopeptide receptor 1"/>
    <property type="match status" value="1"/>
</dbReference>
<comment type="subcellular location">
    <subcellularLocation>
        <location evidence="1">Cell membrane</location>
        <topology evidence="1">Single-pass type I membrane protein</topology>
    </subcellularLocation>
</comment>
<keyword evidence="4" id="KW-0433">Leucine-rich repeat</keyword>
<keyword evidence="7" id="KW-0732">Signal</keyword>
<dbReference type="PANTHER" id="PTHR48063">
    <property type="entry name" value="LRR RECEPTOR-LIKE KINASE"/>
    <property type="match status" value="1"/>
</dbReference>
<dbReference type="SUPFAM" id="SSF52047">
    <property type="entry name" value="RNI-like"/>
    <property type="match status" value="1"/>
</dbReference>
<feature type="transmembrane region" description="Helical" evidence="13">
    <location>
        <begin position="436"/>
        <end position="454"/>
    </location>
</feature>
<dbReference type="STRING" id="4615.A0A199W4C9"/>
<dbReference type="InterPro" id="IPR013210">
    <property type="entry name" value="LRR_N_plant-typ"/>
</dbReference>
<keyword evidence="12" id="KW-0325">Glycoprotein</keyword>
<evidence type="ECO:0000256" key="1">
    <source>
        <dbReference type="ARBA" id="ARBA00004251"/>
    </source>
</evidence>
<dbReference type="InterPro" id="IPR046956">
    <property type="entry name" value="RLP23-like"/>
</dbReference>
<reference evidence="15 16" key="1">
    <citation type="journal article" date="2016" name="DNA Res.">
        <title>The draft genome of MD-2 pineapple using hybrid error correction of long reads.</title>
        <authorList>
            <person name="Redwan R.M."/>
            <person name="Saidin A."/>
            <person name="Kumar S.V."/>
        </authorList>
    </citation>
    <scope>NUCLEOTIDE SEQUENCE [LARGE SCALE GENOMIC DNA]</scope>
    <source>
        <strain evidence="16">cv. MD2</strain>
        <tissue evidence="15">Leaf</tissue>
    </source>
</reference>
<protein>
    <submittedName>
        <fullName evidence="15">Receptor-like protein 12</fullName>
    </submittedName>
</protein>
<evidence type="ECO:0000256" key="13">
    <source>
        <dbReference type="SAM" id="Phobius"/>
    </source>
</evidence>
<evidence type="ECO:0000256" key="9">
    <source>
        <dbReference type="ARBA" id="ARBA00022989"/>
    </source>
</evidence>
<dbReference type="SMART" id="SM00365">
    <property type="entry name" value="LRR_SD22"/>
    <property type="match status" value="3"/>
</dbReference>
<name>A0A199W4C9_ANACO</name>
<evidence type="ECO:0000256" key="5">
    <source>
        <dbReference type="ARBA" id="ARBA00022626"/>
    </source>
</evidence>
<comment type="caution">
    <text evidence="15">The sequence shown here is derived from an EMBL/GenBank/DDBJ whole genome shotgun (WGS) entry which is preliminary data.</text>
</comment>
<evidence type="ECO:0000313" key="16">
    <source>
        <dbReference type="Proteomes" id="UP000092600"/>
    </source>
</evidence>
<dbReference type="Proteomes" id="UP000092600">
    <property type="component" value="Unassembled WGS sequence"/>
</dbReference>
<evidence type="ECO:0000259" key="14">
    <source>
        <dbReference type="Pfam" id="PF08263"/>
    </source>
</evidence>
<dbReference type="Pfam" id="PF00560">
    <property type="entry name" value="LRR_1"/>
    <property type="match status" value="9"/>
</dbReference>
<evidence type="ECO:0000256" key="3">
    <source>
        <dbReference type="ARBA" id="ARBA00022475"/>
    </source>
</evidence>
<keyword evidence="3" id="KW-1003">Cell membrane</keyword>
<gene>
    <name evidence="15" type="ORF">ACMD2_15063</name>
</gene>
<evidence type="ECO:0000256" key="8">
    <source>
        <dbReference type="ARBA" id="ARBA00022737"/>
    </source>
</evidence>
<keyword evidence="10 13" id="KW-0472">Membrane</keyword>
<dbReference type="GO" id="GO:0005886">
    <property type="term" value="C:plasma membrane"/>
    <property type="evidence" value="ECO:0007669"/>
    <property type="project" value="UniProtKB-SubCell"/>
</dbReference>
<dbReference type="InterPro" id="IPR003591">
    <property type="entry name" value="Leu-rich_rpt_typical-subtyp"/>
</dbReference>
<dbReference type="PRINTS" id="PR00019">
    <property type="entry name" value="LEURICHRPT"/>
</dbReference>
<keyword evidence="5" id="KW-1070">Brassinosteroid signaling pathway</keyword>
<evidence type="ECO:0000256" key="2">
    <source>
        <dbReference type="ARBA" id="ARBA00009592"/>
    </source>
</evidence>
<dbReference type="EMBL" id="LSRQ01000311">
    <property type="protein sequence ID" value="OAY83760.1"/>
    <property type="molecule type" value="Genomic_DNA"/>
</dbReference>
<evidence type="ECO:0000256" key="12">
    <source>
        <dbReference type="ARBA" id="ARBA00023180"/>
    </source>
</evidence>
<accession>A0A199W4C9</accession>
<evidence type="ECO:0000313" key="15">
    <source>
        <dbReference type="EMBL" id="OAY83760.1"/>
    </source>
</evidence>
<feature type="transmembrane region" description="Helical" evidence="13">
    <location>
        <begin position="379"/>
        <end position="403"/>
    </location>
</feature>
<evidence type="ECO:0000256" key="10">
    <source>
        <dbReference type="ARBA" id="ARBA00023136"/>
    </source>
</evidence>
<dbReference type="PANTHER" id="PTHR48063:SF90">
    <property type="entry name" value="OS11G0565920 PROTEIN"/>
    <property type="match status" value="1"/>
</dbReference>
<evidence type="ECO:0000256" key="7">
    <source>
        <dbReference type="ARBA" id="ARBA00022729"/>
    </source>
</evidence>
<dbReference type="FunFam" id="3.80.10.10:FF:000649">
    <property type="entry name" value="Leucine Rich Repeat family protein"/>
    <property type="match status" value="1"/>
</dbReference>
<feature type="domain" description="Leucine-rich repeat-containing N-terminal plant-type" evidence="14">
    <location>
        <begin position="455"/>
        <end position="491"/>
    </location>
</feature>
<dbReference type="FunFam" id="3.80.10.10:FF:000129">
    <property type="entry name" value="Leucine-rich repeat receptor-like kinase"/>
    <property type="match status" value="1"/>
</dbReference>
<dbReference type="InterPro" id="IPR032675">
    <property type="entry name" value="LRR_dom_sf"/>
</dbReference>
<dbReference type="FunFam" id="3.80.10.10:FF:000111">
    <property type="entry name" value="LRR receptor-like serine/threonine-protein kinase ERECTA"/>
    <property type="match status" value="1"/>
</dbReference>
<comment type="similarity">
    <text evidence="2">Belongs to the RLP family.</text>
</comment>
<evidence type="ECO:0000256" key="6">
    <source>
        <dbReference type="ARBA" id="ARBA00022692"/>
    </source>
</evidence>
<feature type="transmembrane region" description="Helical" evidence="13">
    <location>
        <begin position="1255"/>
        <end position="1274"/>
    </location>
</feature>
<organism evidence="15 16">
    <name type="scientific">Ananas comosus</name>
    <name type="common">Pineapple</name>
    <name type="synonym">Ananas ananas</name>
    <dbReference type="NCBI Taxonomy" id="4615"/>
    <lineage>
        <taxon>Eukaryota</taxon>
        <taxon>Viridiplantae</taxon>
        <taxon>Streptophyta</taxon>
        <taxon>Embryophyta</taxon>
        <taxon>Tracheophyta</taxon>
        <taxon>Spermatophyta</taxon>
        <taxon>Magnoliopsida</taxon>
        <taxon>Liliopsida</taxon>
        <taxon>Poales</taxon>
        <taxon>Bromeliaceae</taxon>
        <taxon>Bromelioideae</taxon>
        <taxon>Ananas</taxon>
    </lineage>
</organism>